<dbReference type="EMBL" id="VFWZ01000001">
    <property type="protein sequence ID" value="TPN89238.1"/>
    <property type="molecule type" value="Genomic_DNA"/>
</dbReference>
<sequence>MTYLYHKWFFFLDKEDEINLSDNPYTYFKTYFEESLSVNISKRYDMNDENGIYYHDVISMDSIKEYHKLNHLNKPMFTVKHFKNTVILESFDNQILKSTTIFNFDDNKKQLSSIVLNENKKLEEYREVFYENHRELKEKIVFKTDYSWQVHEEDLMDQI</sequence>
<dbReference type="AlphaFoldDB" id="A0A504JN56"/>
<accession>A0A504JN56</accession>
<organism evidence="1 2">
    <name type="scientific">Aquimarina algicola</name>
    <dbReference type="NCBI Taxonomy" id="2589995"/>
    <lineage>
        <taxon>Bacteria</taxon>
        <taxon>Pseudomonadati</taxon>
        <taxon>Bacteroidota</taxon>
        <taxon>Flavobacteriia</taxon>
        <taxon>Flavobacteriales</taxon>
        <taxon>Flavobacteriaceae</taxon>
        <taxon>Aquimarina</taxon>
    </lineage>
</organism>
<proteinExistence type="predicted"/>
<protein>
    <submittedName>
        <fullName evidence="1">Uncharacterized protein</fullName>
    </submittedName>
</protein>
<evidence type="ECO:0000313" key="1">
    <source>
        <dbReference type="EMBL" id="TPN89238.1"/>
    </source>
</evidence>
<dbReference type="RefSeq" id="WP_140589664.1">
    <property type="nucleotide sequence ID" value="NZ_VFWZ01000001.1"/>
</dbReference>
<keyword evidence="2" id="KW-1185">Reference proteome</keyword>
<evidence type="ECO:0000313" key="2">
    <source>
        <dbReference type="Proteomes" id="UP000315540"/>
    </source>
</evidence>
<comment type="caution">
    <text evidence="1">The sequence shown here is derived from an EMBL/GenBank/DDBJ whole genome shotgun (WGS) entry which is preliminary data.</text>
</comment>
<gene>
    <name evidence="1" type="ORF">FHK87_03150</name>
</gene>
<name>A0A504JN56_9FLAO</name>
<dbReference type="Proteomes" id="UP000315540">
    <property type="component" value="Unassembled WGS sequence"/>
</dbReference>
<reference evidence="1 2" key="1">
    <citation type="submission" date="2019-06" db="EMBL/GenBank/DDBJ databases">
        <authorList>
            <person name="Meng X."/>
        </authorList>
    </citation>
    <scope>NUCLEOTIDE SEQUENCE [LARGE SCALE GENOMIC DNA]</scope>
    <source>
        <strain evidence="1 2">M625</strain>
    </source>
</reference>